<protein>
    <submittedName>
        <fullName evidence="1">Winged helix DNA-binding domain-containing protein</fullName>
    </submittedName>
</protein>
<evidence type="ECO:0000313" key="1">
    <source>
        <dbReference type="EMBL" id="HJC22868.1"/>
    </source>
</evidence>
<comment type="caution">
    <text evidence="1">The sequence shown here is derived from an EMBL/GenBank/DDBJ whole genome shotgun (WGS) entry which is preliminary data.</text>
</comment>
<dbReference type="PANTHER" id="PTHR30528:SF0">
    <property type="entry name" value="CYTOPLASMIC PROTEIN"/>
    <property type="match status" value="1"/>
</dbReference>
<gene>
    <name evidence="1" type="ORF">H9761_04090</name>
</gene>
<dbReference type="EMBL" id="DWWS01000018">
    <property type="protein sequence ID" value="HJC22868.1"/>
    <property type="molecule type" value="Genomic_DNA"/>
</dbReference>
<dbReference type="Proteomes" id="UP000823891">
    <property type="component" value="Unassembled WGS sequence"/>
</dbReference>
<dbReference type="AlphaFoldDB" id="A0A9D2NDQ2"/>
<sequence length="419" mass="48358">MITLTNRQARQFLLRKQGLLGSPRFEGKQGALSYIRQAGCIQFDPVDVCGKNAELVLQSRVKGFTKGMLYELLYEDRSLVDYPDKNLSIWPVEDWPCFERYRRAAREGGLKFEGLRELEEQTLSWLREHGPASSDDLPLAGELYWHSHIHWSGNWGGKSGAARAALEQLYSTGELVIHHKKGTRKFYDLAEKYLPAELLAAPDPLPDDAAHLRWRILRRIGAVGLLWNRPSDAWLNIWGLKAEQRRDAFSRLLEEEKIAEVRVEGMREILYCLTEDLPLLKEAQEGEIPVTRRCELIAPLDCLLWDRRLIRELFGFDYTWEIYTPQAKRKFGFYVLPLLYGDSFAGRVEAVVKEEGKGSGRRAAEKSIEKAAETSCLVVKHVWYEDGIRRTKALQTALERCMKRFAAFHGCKRIEWLEE</sequence>
<dbReference type="PANTHER" id="PTHR30528">
    <property type="entry name" value="CYTOPLASMIC PROTEIN"/>
    <property type="match status" value="1"/>
</dbReference>
<name>A0A9D2NDQ2_9FIRM</name>
<dbReference type="GO" id="GO:0003677">
    <property type="term" value="F:DNA binding"/>
    <property type="evidence" value="ECO:0007669"/>
    <property type="project" value="UniProtKB-KW"/>
</dbReference>
<reference evidence="1" key="2">
    <citation type="submission" date="2021-04" db="EMBL/GenBank/DDBJ databases">
        <authorList>
            <person name="Gilroy R."/>
        </authorList>
    </citation>
    <scope>NUCLEOTIDE SEQUENCE</scope>
    <source>
        <strain evidence="1">USAMLcec2-132</strain>
    </source>
</reference>
<accession>A0A9D2NDQ2</accession>
<proteinExistence type="predicted"/>
<dbReference type="Pfam" id="PF06224">
    <property type="entry name" value="AlkZ-like"/>
    <property type="match status" value="1"/>
</dbReference>
<dbReference type="InterPro" id="IPR009351">
    <property type="entry name" value="AlkZ-like"/>
</dbReference>
<organism evidence="1 2">
    <name type="scientific">Candidatus Eisenbergiella merdavium</name>
    <dbReference type="NCBI Taxonomy" id="2838551"/>
    <lineage>
        <taxon>Bacteria</taxon>
        <taxon>Bacillati</taxon>
        <taxon>Bacillota</taxon>
        <taxon>Clostridia</taxon>
        <taxon>Lachnospirales</taxon>
        <taxon>Lachnospiraceae</taxon>
        <taxon>Eisenbergiella</taxon>
    </lineage>
</organism>
<reference evidence="1" key="1">
    <citation type="journal article" date="2021" name="PeerJ">
        <title>Extensive microbial diversity within the chicken gut microbiome revealed by metagenomics and culture.</title>
        <authorList>
            <person name="Gilroy R."/>
            <person name="Ravi A."/>
            <person name="Getino M."/>
            <person name="Pursley I."/>
            <person name="Horton D.L."/>
            <person name="Alikhan N.F."/>
            <person name="Baker D."/>
            <person name="Gharbi K."/>
            <person name="Hall N."/>
            <person name="Watson M."/>
            <person name="Adriaenssens E.M."/>
            <person name="Foster-Nyarko E."/>
            <person name="Jarju S."/>
            <person name="Secka A."/>
            <person name="Antonio M."/>
            <person name="Oren A."/>
            <person name="Chaudhuri R.R."/>
            <person name="La Ragione R."/>
            <person name="Hildebrand F."/>
            <person name="Pallen M.J."/>
        </authorList>
    </citation>
    <scope>NUCLEOTIDE SEQUENCE</scope>
    <source>
        <strain evidence="1">USAMLcec2-132</strain>
    </source>
</reference>
<keyword evidence="1" id="KW-0238">DNA-binding</keyword>
<evidence type="ECO:0000313" key="2">
    <source>
        <dbReference type="Proteomes" id="UP000823891"/>
    </source>
</evidence>